<evidence type="ECO:0000256" key="3">
    <source>
        <dbReference type="ARBA" id="ARBA00005133"/>
    </source>
</evidence>
<evidence type="ECO:0000313" key="15">
    <source>
        <dbReference type="EMBL" id="SHI54953.1"/>
    </source>
</evidence>
<keyword evidence="7 12" id="KW-0963">Cytoplasm</keyword>
<dbReference type="OrthoDB" id="9781903at2"/>
<comment type="subcellular location">
    <subcellularLocation>
        <location evidence="2 12 14">Cytoplasm</location>
    </subcellularLocation>
</comment>
<dbReference type="RefSeq" id="WP_149677693.1">
    <property type="nucleotide sequence ID" value="NZ_DAONMB010000038.1"/>
</dbReference>
<dbReference type="InterPro" id="IPR006062">
    <property type="entry name" value="His_biosynth"/>
</dbReference>
<keyword evidence="16" id="KW-1185">Reference proteome</keyword>
<evidence type="ECO:0000256" key="7">
    <source>
        <dbReference type="ARBA" id="ARBA00022490"/>
    </source>
</evidence>
<dbReference type="Gene3D" id="3.20.20.70">
    <property type="entry name" value="Aldolase class I"/>
    <property type="match status" value="1"/>
</dbReference>
<dbReference type="EC" id="5.3.1.16" evidence="5 12"/>
<dbReference type="InterPro" id="IPR006063">
    <property type="entry name" value="HisA_bact_arch"/>
</dbReference>
<evidence type="ECO:0000256" key="9">
    <source>
        <dbReference type="ARBA" id="ARBA00023102"/>
    </source>
</evidence>
<dbReference type="SUPFAM" id="SSF51366">
    <property type="entry name" value="Ribulose-phoshate binding barrel"/>
    <property type="match status" value="1"/>
</dbReference>
<evidence type="ECO:0000313" key="16">
    <source>
        <dbReference type="Proteomes" id="UP000324781"/>
    </source>
</evidence>
<evidence type="ECO:0000256" key="2">
    <source>
        <dbReference type="ARBA" id="ARBA00004496"/>
    </source>
</evidence>
<comment type="catalytic activity">
    <reaction evidence="1 12 14">
        <text>1-(5-phospho-beta-D-ribosyl)-5-[(5-phospho-beta-D-ribosylamino)methylideneamino]imidazole-4-carboxamide = 5-[(5-phospho-1-deoxy-D-ribulos-1-ylimino)methylamino]-1-(5-phospho-beta-D-ribosyl)imidazole-4-carboxamide</text>
        <dbReference type="Rhea" id="RHEA:15469"/>
        <dbReference type="ChEBI" id="CHEBI:58435"/>
        <dbReference type="ChEBI" id="CHEBI:58525"/>
        <dbReference type="EC" id="5.3.1.16"/>
    </reaction>
</comment>
<dbReference type="GO" id="GO:0005737">
    <property type="term" value="C:cytoplasm"/>
    <property type="evidence" value="ECO:0007669"/>
    <property type="project" value="UniProtKB-SubCell"/>
</dbReference>
<evidence type="ECO:0000256" key="10">
    <source>
        <dbReference type="ARBA" id="ARBA00023235"/>
    </source>
</evidence>
<dbReference type="InterPro" id="IPR044524">
    <property type="entry name" value="Isoase_HisA-like"/>
</dbReference>
<dbReference type="GO" id="GO:0003949">
    <property type="term" value="F:1-(5-phosphoribosyl)-5-[(5-phosphoribosylamino)methylideneamino]imidazole-4-carboxamide isomerase activity"/>
    <property type="evidence" value="ECO:0007669"/>
    <property type="project" value="UniProtKB-UniRule"/>
</dbReference>
<dbReference type="NCBIfam" id="TIGR00007">
    <property type="entry name" value="1-(5-phosphoribosyl)-5-[(5-phosphoribosylamino)methylideneamino]imidazole-4-carboxamide isomerase"/>
    <property type="match status" value="1"/>
</dbReference>
<dbReference type="InterPro" id="IPR023016">
    <property type="entry name" value="HisA/PriA"/>
</dbReference>
<feature type="active site" description="Proton donor" evidence="12">
    <location>
        <position position="129"/>
    </location>
</feature>
<dbReference type="GO" id="GO:0000162">
    <property type="term" value="P:L-tryptophan biosynthetic process"/>
    <property type="evidence" value="ECO:0007669"/>
    <property type="project" value="TreeGrafter"/>
</dbReference>
<dbReference type="Pfam" id="PF00977">
    <property type="entry name" value="His_biosynth"/>
    <property type="match status" value="1"/>
</dbReference>
<dbReference type="PANTHER" id="PTHR43090">
    <property type="entry name" value="1-(5-PHOSPHORIBOSYL)-5-[(5-PHOSPHORIBOSYLAMINO)METHYLIDENEAMINO] IMIDAZOLE-4-CARBOXAMIDE ISOMERASE"/>
    <property type="match status" value="1"/>
</dbReference>
<accession>A0A1M6C1Y3</accession>
<organism evidence="15 16">
    <name type="scientific">Thermoclostridium caenicola</name>
    <dbReference type="NCBI Taxonomy" id="659425"/>
    <lineage>
        <taxon>Bacteria</taxon>
        <taxon>Bacillati</taxon>
        <taxon>Bacillota</taxon>
        <taxon>Clostridia</taxon>
        <taxon>Eubacteriales</taxon>
        <taxon>Oscillospiraceae</taxon>
        <taxon>Thermoclostridium</taxon>
    </lineage>
</organism>
<evidence type="ECO:0000256" key="11">
    <source>
        <dbReference type="ARBA" id="ARBA00030547"/>
    </source>
</evidence>
<comment type="similarity">
    <text evidence="4 12 13">Belongs to the HisA/HisF family.</text>
</comment>
<dbReference type="EMBL" id="FQZP01000004">
    <property type="protein sequence ID" value="SHI54953.1"/>
    <property type="molecule type" value="Genomic_DNA"/>
</dbReference>
<name>A0A1M6C1Y3_9FIRM</name>
<protein>
    <recommendedName>
        <fullName evidence="6 12">1-(5-phosphoribosyl)-5-[(5-phosphoribosylamino)methylideneamino] imidazole-4-carboxamide isomerase</fullName>
        <ecNumber evidence="5 12">5.3.1.16</ecNumber>
    </recommendedName>
    <alternativeName>
        <fullName evidence="11 12">Phosphoribosylformimino-5-aminoimidazole carboxamide ribotide isomerase</fullName>
    </alternativeName>
</protein>
<dbReference type="FunFam" id="3.20.20.70:FF:000009">
    <property type="entry name" value="1-(5-phosphoribosyl)-5-[(5-phosphoribosylamino)methylideneamino] imidazole-4-carboxamide isomerase"/>
    <property type="match status" value="1"/>
</dbReference>
<evidence type="ECO:0000256" key="5">
    <source>
        <dbReference type="ARBA" id="ARBA00012550"/>
    </source>
</evidence>
<evidence type="ECO:0000256" key="1">
    <source>
        <dbReference type="ARBA" id="ARBA00000901"/>
    </source>
</evidence>
<keyword evidence="8 12" id="KW-0028">Amino-acid biosynthesis</keyword>
<gene>
    <name evidence="12" type="primary">hisA</name>
    <name evidence="15" type="ORF">SAMN05444373_100418</name>
</gene>
<comment type="pathway">
    <text evidence="3 12 14">Amino-acid biosynthesis; L-histidine biosynthesis; L-histidine from 5-phospho-alpha-D-ribose 1-diphosphate: step 4/9.</text>
</comment>
<evidence type="ECO:0000256" key="8">
    <source>
        <dbReference type="ARBA" id="ARBA00022605"/>
    </source>
</evidence>
<proteinExistence type="inferred from homology"/>
<dbReference type="PANTHER" id="PTHR43090:SF2">
    <property type="entry name" value="1-(5-PHOSPHORIBOSYL)-5-[(5-PHOSPHORIBOSYLAMINO)METHYLIDENEAMINO] IMIDAZOLE-4-CARBOXAMIDE ISOMERASE"/>
    <property type="match status" value="1"/>
</dbReference>
<dbReference type="Proteomes" id="UP000324781">
    <property type="component" value="Unassembled WGS sequence"/>
</dbReference>
<dbReference type="GO" id="GO:0000105">
    <property type="term" value="P:L-histidine biosynthetic process"/>
    <property type="evidence" value="ECO:0007669"/>
    <property type="project" value="UniProtKB-UniRule"/>
</dbReference>
<dbReference type="AlphaFoldDB" id="A0A1M6C1Y3"/>
<dbReference type="UniPathway" id="UPA00031">
    <property type="reaction ID" value="UER00009"/>
</dbReference>
<sequence length="236" mass="25256">MTIYPAVDIKDGRCVRLRQGSYSDMTVFGDDPLEMALRWQKAGARFLHVVDLDGARGRGSINRELIGRIIKALDIPVQTGGGIRTMADIDEVLSLGAARVILGTSAVRDPELVEQAVAKYGGRIAVGIDARNGLVAIEGWEQTSQLTAVAFARRMERLGVETIIYTDIARDGMLTGPNLEAMGEMQRSVSMAVIASGGVSSIDDLIRLKQTGVAGAIVGKAIYTGAIDLEEALKRV</sequence>
<dbReference type="CDD" id="cd04732">
    <property type="entry name" value="HisA"/>
    <property type="match status" value="1"/>
</dbReference>
<evidence type="ECO:0000256" key="12">
    <source>
        <dbReference type="HAMAP-Rule" id="MF_01014"/>
    </source>
</evidence>
<dbReference type="InterPro" id="IPR013785">
    <property type="entry name" value="Aldolase_TIM"/>
</dbReference>
<evidence type="ECO:0000256" key="4">
    <source>
        <dbReference type="ARBA" id="ARBA00009667"/>
    </source>
</evidence>
<reference evidence="15 16" key="1">
    <citation type="submission" date="2016-11" db="EMBL/GenBank/DDBJ databases">
        <authorList>
            <person name="Varghese N."/>
            <person name="Submissions S."/>
        </authorList>
    </citation>
    <scope>NUCLEOTIDE SEQUENCE [LARGE SCALE GENOMIC DNA]</scope>
    <source>
        <strain evidence="15 16">DSM 19027</strain>
    </source>
</reference>
<evidence type="ECO:0000256" key="14">
    <source>
        <dbReference type="RuleBase" id="RU003658"/>
    </source>
</evidence>
<evidence type="ECO:0000256" key="6">
    <source>
        <dbReference type="ARBA" id="ARBA00018464"/>
    </source>
</evidence>
<dbReference type="NCBIfam" id="NF010112">
    <property type="entry name" value="PRK13585.1"/>
    <property type="match status" value="1"/>
</dbReference>
<keyword evidence="10 12" id="KW-0413">Isomerase</keyword>
<dbReference type="InterPro" id="IPR011060">
    <property type="entry name" value="RibuloseP-bd_barrel"/>
</dbReference>
<evidence type="ECO:0000256" key="13">
    <source>
        <dbReference type="RuleBase" id="RU003657"/>
    </source>
</evidence>
<keyword evidence="9 12" id="KW-0368">Histidine biosynthesis</keyword>
<dbReference type="HAMAP" id="MF_01014">
    <property type="entry name" value="HisA"/>
    <property type="match status" value="1"/>
</dbReference>
<feature type="active site" description="Proton acceptor" evidence="12">
    <location>
        <position position="8"/>
    </location>
</feature>